<feature type="transmembrane region" description="Helical" evidence="1">
    <location>
        <begin position="88"/>
        <end position="121"/>
    </location>
</feature>
<evidence type="ECO:0000313" key="2">
    <source>
        <dbReference type="EMBL" id="AIJ05195.1"/>
    </source>
</evidence>
<feature type="transmembrane region" description="Helical" evidence="1">
    <location>
        <begin position="12"/>
        <end position="43"/>
    </location>
</feature>
<dbReference type="GeneID" id="24890938"/>
<evidence type="ECO:0000256" key="1">
    <source>
        <dbReference type="SAM" id="Phobius"/>
    </source>
</evidence>
<feature type="transmembrane region" description="Helical" evidence="1">
    <location>
        <begin position="55"/>
        <end position="76"/>
    </location>
</feature>
<sequence>MVSFDQEKMLKPAIIGGVINGILGAICCLCYVIGGAVAAHLYVNAGGICDYENCGLVGAISGVIGGIIATILSFLFMSAYLSAIGLKAAMFAGASFVIGFITAIIFGAILGAVGGVIYVVIKNR</sequence>
<accession>A0A076LA21</accession>
<proteinExistence type="predicted"/>
<keyword evidence="3" id="KW-1185">Reference proteome</keyword>
<evidence type="ECO:0000313" key="3">
    <source>
        <dbReference type="Proteomes" id="UP000028781"/>
    </source>
</evidence>
<dbReference type="Proteomes" id="UP000028781">
    <property type="component" value="Chromosome"/>
</dbReference>
<dbReference type="RefSeq" id="WP_048201387.1">
    <property type="nucleotide sequence ID" value="NZ_CP009149.1"/>
</dbReference>
<dbReference type="EMBL" id="CP009149">
    <property type="protein sequence ID" value="AIJ05195.1"/>
    <property type="molecule type" value="Genomic_DNA"/>
</dbReference>
<name>A0A076LA21_9EURY</name>
<dbReference type="KEGG" id="mjh:JH146_0345"/>
<dbReference type="HOGENOM" id="CLU_151706_0_0_2"/>
<protein>
    <recommendedName>
        <fullName evidence="4">DUF5518 domain-containing protein</fullName>
    </recommendedName>
</protein>
<reference evidence="2 3" key="1">
    <citation type="journal article" date="2015" name="Int. J. Syst. Evol. Microbiol.">
        <title>M ethanocaldococcus bathoardescens sp. nov., a hyperthermophilic methanogen isolated from a volcanically active deep-sea hydrothermal vent.</title>
        <authorList>
            <person name="Stewart L.C."/>
            <person name="Jung J.H."/>
            <person name="Kim Y.T."/>
            <person name="Kwon S.W."/>
            <person name="Park C.S."/>
            <person name="Holden J.F."/>
        </authorList>
    </citation>
    <scope>NUCLEOTIDE SEQUENCE [LARGE SCALE GENOMIC DNA]</scope>
    <source>
        <strain evidence="2 3">JH146</strain>
    </source>
</reference>
<dbReference type="OrthoDB" id="66019at2157"/>
<keyword evidence="1" id="KW-0472">Membrane</keyword>
<keyword evidence="1" id="KW-0812">Transmembrane</keyword>
<keyword evidence="1" id="KW-1133">Transmembrane helix</keyword>
<organism evidence="2 3">
    <name type="scientific">Methanocaldococcus bathoardescens</name>
    <dbReference type="NCBI Taxonomy" id="1301915"/>
    <lineage>
        <taxon>Archaea</taxon>
        <taxon>Methanobacteriati</taxon>
        <taxon>Methanobacteriota</taxon>
        <taxon>Methanomada group</taxon>
        <taxon>Methanococci</taxon>
        <taxon>Methanococcales</taxon>
        <taxon>Methanocaldococcaceae</taxon>
        <taxon>Methanocaldococcus</taxon>
    </lineage>
</organism>
<gene>
    <name evidence="2" type="ORF">JH146_0345</name>
</gene>
<dbReference type="AlphaFoldDB" id="A0A076LA21"/>
<evidence type="ECO:0008006" key="4">
    <source>
        <dbReference type="Google" id="ProtNLM"/>
    </source>
</evidence>
<dbReference type="STRING" id="1301915.JH146_0345"/>